<dbReference type="OrthoDB" id="10436315at2759"/>
<dbReference type="EMBL" id="JAAPAO010003392">
    <property type="protein sequence ID" value="KAF4646494.1"/>
    <property type="molecule type" value="Genomic_DNA"/>
</dbReference>
<evidence type="ECO:0000313" key="2">
    <source>
        <dbReference type="Proteomes" id="UP000591131"/>
    </source>
</evidence>
<feature type="non-terminal residue" evidence="1">
    <location>
        <position position="150"/>
    </location>
</feature>
<protein>
    <submittedName>
        <fullName evidence="1">Uncharacterized protein</fullName>
    </submittedName>
</protein>
<keyword evidence="2" id="KW-1185">Reference proteome</keyword>
<comment type="caution">
    <text evidence="1">The sequence shown here is derived from an EMBL/GenBank/DDBJ whole genome shotgun (WGS) entry which is preliminary data.</text>
</comment>
<feature type="non-terminal residue" evidence="1">
    <location>
        <position position="1"/>
    </location>
</feature>
<sequence>RALQRCLGVSIDQSANPPIISLNPPRCTTLVPGRLIQHQRPLQRHPLQVTVANALVQRQPEQALMKESLPSHLKILDTVQDLGWIALYLTYDTKKCTKCFTVEIKPGTVKPMTVIEYKRYGRLHNKMIQCPEEDKKASYEIWSNWQRDGK</sequence>
<name>A0A7J6KHQ7_PERCH</name>
<dbReference type="AlphaFoldDB" id="A0A7J6KHQ7"/>
<accession>A0A7J6KHQ7</accession>
<evidence type="ECO:0000313" key="1">
    <source>
        <dbReference type="EMBL" id="KAF4646494.1"/>
    </source>
</evidence>
<gene>
    <name evidence="1" type="ORF">FOL47_006096</name>
</gene>
<reference evidence="1 2" key="1">
    <citation type="submission" date="2020-04" db="EMBL/GenBank/DDBJ databases">
        <title>Perkinsus chesapeaki whole genome sequence.</title>
        <authorList>
            <person name="Bogema D.R."/>
        </authorList>
    </citation>
    <scope>NUCLEOTIDE SEQUENCE [LARGE SCALE GENOMIC DNA]</scope>
    <source>
        <strain evidence="1">ATCC PRA-425</strain>
    </source>
</reference>
<proteinExistence type="predicted"/>
<organism evidence="1 2">
    <name type="scientific">Perkinsus chesapeaki</name>
    <name type="common">Clam parasite</name>
    <name type="synonym">Perkinsus andrewsi</name>
    <dbReference type="NCBI Taxonomy" id="330153"/>
    <lineage>
        <taxon>Eukaryota</taxon>
        <taxon>Sar</taxon>
        <taxon>Alveolata</taxon>
        <taxon>Perkinsozoa</taxon>
        <taxon>Perkinsea</taxon>
        <taxon>Perkinsida</taxon>
        <taxon>Perkinsidae</taxon>
        <taxon>Perkinsus</taxon>
    </lineage>
</organism>
<dbReference type="Proteomes" id="UP000591131">
    <property type="component" value="Unassembled WGS sequence"/>
</dbReference>